<proteinExistence type="predicted"/>
<comment type="caution">
    <text evidence="1">The sequence shown here is derived from an EMBL/GenBank/DDBJ whole genome shotgun (WGS) entry which is preliminary data.</text>
</comment>
<evidence type="ECO:0000313" key="2">
    <source>
        <dbReference type="Proteomes" id="UP001552299"/>
    </source>
</evidence>
<organism evidence="1 2">
    <name type="scientific">Dendrobium thyrsiflorum</name>
    <name type="common">Pinecone-like raceme dendrobium</name>
    <name type="synonym">Orchid</name>
    <dbReference type="NCBI Taxonomy" id="117978"/>
    <lineage>
        <taxon>Eukaryota</taxon>
        <taxon>Viridiplantae</taxon>
        <taxon>Streptophyta</taxon>
        <taxon>Embryophyta</taxon>
        <taxon>Tracheophyta</taxon>
        <taxon>Spermatophyta</taxon>
        <taxon>Magnoliopsida</taxon>
        <taxon>Liliopsida</taxon>
        <taxon>Asparagales</taxon>
        <taxon>Orchidaceae</taxon>
        <taxon>Epidendroideae</taxon>
        <taxon>Malaxideae</taxon>
        <taxon>Dendrobiinae</taxon>
        <taxon>Dendrobium</taxon>
    </lineage>
</organism>
<sequence>MAEKEIDSVELPAPAGWKKVGFRSLLDQQFGTRDASDSRQDNIQKNLASVYQVGGVEDSRNSLSGMQDNKGDLLYFLDSRRNFPKTRDLGERGFGKRRLELRRFGKGN</sequence>
<accession>A0ABD0U851</accession>
<name>A0ABD0U851_DENTH</name>
<gene>
    <name evidence="1" type="ORF">M5K25_023355</name>
</gene>
<reference evidence="1 2" key="1">
    <citation type="journal article" date="2024" name="Plant Biotechnol. J.">
        <title>Dendrobium thyrsiflorum genome and its molecular insights into genes involved in important horticultural traits.</title>
        <authorList>
            <person name="Chen B."/>
            <person name="Wang J.Y."/>
            <person name="Zheng P.J."/>
            <person name="Li K.L."/>
            <person name="Liang Y.M."/>
            <person name="Chen X.F."/>
            <person name="Zhang C."/>
            <person name="Zhao X."/>
            <person name="He X."/>
            <person name="Zhang G.Q."/>
            <person name="Liu Z.J."/>
            <person name="Xu Q."/>
        </authorList>
    </citation>
    <scope>NUCLEOTIDE SEQUENCE [LARGE SCALE GENOMIC DNA]</scope>
    <source>
        <strain evidence="1">GZMU011</strain>
    </source>
</reference>
<protein>
    <submittedName>
        <fullName evidence="1">Uncharacterized protein</fullName>
    </submittedName>
</protein>
<evidence type="ECO:0000313" key="1">
    <source>
        <dbReference type="EMBL" id="KAL0908844.1"/>
    </source>
</evidence>
<dbReference type="Proteomes" id="UP001552299">
    <property type="component" value="Unassembled WGS sequence"/>
</dbReference>
<dbReference type="AlphaFoldDB" id="A0ABD0U851"/>
<dbReference type="EMBL" id="JANQDX010000017">
    <property type="protein sequence ID" value="KAL0908844.1"/>
    <property type="molecule type" value="Genomic_DNA"/>
</dbReference>
<keyword evidence="2" id="KW-1185">Reference proteome</keyword>